<feature type="compositionally biased region" description="Basic and acidic residues" evidence="2">
    <location>
        <begin position="1"/>
        <end position="13"/>
    </location>
</feature>
<dbReference type="InterPro" id="IPR037239">
    <property type="entry name" value="OSBP_sf"/>
</dbReference>
<dbReference type="OMA" id="WNYLDAP"/>
<dbReference type="InterPro" id="IPR000648">
    <property type="entry name" value="Oxysterol-bd"/>
</dbReference>
<evidence type="ECO:0000313" key="4">
    <source>
        <dbReference type="Proteomes" id="UP000015464"/>
    </source>
</evidence>
<protein>
    <submittedName>
        <fullName evidence="3">Oxysterol binding protein</fullName>
    </submittedName>
</protein>
<dbReference type="Proteomes" id="UP000015464">
    <property type="component" value="Unassembled WGS sequence"/>
</dbReference>
<feature type="compositionally biased region" description="Polar residues" evidence="2">
    <location>
        <begin position="218"/>
        <end position="238"/>
    </location>
</feature>
<organism evidence="3 4">
    <name type="scientific">Schizosaccharomyces cryophilus (strain OY26 / ATCC MYA-4695 / CBS 11777 / NBRC 106824 / NRRL Y48691)</name>
    <name type="common">Fission yeast</name>
    <dbReference type="NCBI Taxonomy" id="653667"/>
    <lineage>
        <taxon>Eukaryota</taxon>
        <taxon>Fungi</taxon>
        <taxon>Dikarya</taxon>
        <taxon>Ascomycota</taxon>
        <taxon>Taphrinomycotina</taxon>
        <taxon>Schizosaccharomycetes</taxon>
        <taxon>Schizosaccharomycetales</taxon>
        <taxon>Schizosaccharomycetaceae</taxon>
        <taxon>Schizosaccharomyces</taxon>
    </lineage>
</organism>
<comment type="similarity">
    <text evidence="1">Belongs to the OSBP family.</text>
</comment>
<feature type="region of interest" description="Disordered" evidence="2">
    <location>
        <begin position="1"/>
        <end position="33"/>
    </location>
</feature>
<evidence type="ECO:0000256" key="2">
    <source>
        <dbReference type="SAM" id="MobiDB-lite"/>
    </source>
</evidence>
<dbReference type="GO" id="GO:0032934">
    <property type="term" value="F:sterol binding"/>
    <property type="evidence" value="ECO:0007669"/>
    <property type="project" value="TreeGrafter"/>
</dbReference>
<dbReference type="AlphaFoldDB" id="S9XKQ4"/>
<dbReference type="GeneID" id="25038501"/>
<proteinExistence type="inferred from homology"/>
<dbReference type="eggNOG" id="KOG2210">
    <property type="taxonomic scope" value="Eukaryota"/>
</dbReference>
<name>S9XKQ4_SCHCR</name>
<feature type="compositionally biased region" description="Low complexity" evidence="2">
    <location>
        <begin position="153"/>
        <end position="164"/>
    </location>
</feature>
<evidence type="ECO:0000256" key="1">
    <source>
        <dbReference type="ARBA" id="ARBA00008842"/>
    </source>
</evidence>
<dbReference type="Pfam" id="PF01237">
    <property type="entry name" value="Oxysterol_BP"/>
    <property type="match status" value="2"/>
</dbReference>
<dbReference type="PANTHER" id="PTHR10972:SF212">
    <property type="entry name" value="OXYSTEROL-BINDING PROTEIN-LIKE PROTEIN 1"/>
    <property type="match status" value="1"/>
</dbReference>
<dbReference type="RefSeq" id="XP_013021903.1">
    <property type="nucleotide sequence ID" value="XM_013166449.1"/>
</dbReference>
<keyword evidence="4" id="KW-1185">Reference proteome</keyword>
<dbReference type="STRING" id="653667.S9XKQ4"/>
<accession>S9XKQ4</accession>
<dbReference type="GO" id="GO:0016020">
    <property type="term" value="C:membrane"/>
    <property type="evidence" value="ECO:0007669"/>
    <property type="project" value="TreeGrafter"/>
</dbReference>
<dbReference type="EMBL" id="KE546988">
    <property type="protein sequence ID" value="EPY54296.1"/>
    <property type="molecule type" value="Genomic_DNA"/>
</dbReference>
<feature type="compositionally biased region" description="Basic and acidic residues" evidence="2">
    <location>
        <begin position="21"/>
        <end position="33"/>
    </location>
</feature>
<dbReference type="HOGENOM" id="CLU_029722_0_0_1"/>
<sequence length="516" mass="58579">MSKESQPEIKESQKPNASPEELVREDGEVEGYQKEEGKFNLPAQLLEPVGNLEYWNYVDRPDYFVTMGDEDDDLERMLAVLRWWFTKDLRFIRGRVVKPYNSVLGEFFRCKWDVDQPVVREDHTIDPESSHLPVFKTESTESTKYPIGTAYNRSSTSRAQSSRSFLGKKASKKRSKNVIAEVNASASTPDLNQDSLTSSLSDLQLPSFTSANEHDETTIPSTASSHSGSMRGRSTSNVPEKHPVVFMAEQTSHHPAVSAYIVTCPSKGVEMFGQDQISVGFTGTSFKVSPGHLNKGVYVRLKHRDNEEYLCTHPSASVGGILRGSLHINMQDSTYITCPRTRIKAIITYVEERWLGKPRSLVEGVVFRYDPENDCYDTIKSVPSDCIMATFKGNWRNCIFYNLAGDSESKVLVDLNELDLVHKRCPPLSKQFPYESRKIWFPVTQNIVGKRYSQATKAKQEIEEQQRQEAATRTESNIEWKPRYFIADNENGHPTLTEAGKKVLEDTLSENYTHEN</sequence>
<dbReference type="GO" id="GO:0005829">
    <property type="term" value="C:cytosol"/>
    <property type="evidence" value="ECO:0007669"/>
    <property type="project" value="TreeGrafter"/>
</dbReference>
<evidence type="ECO:0000313" key="3">
    <source>
        <dbReference type="EMBL" id="EPY54296.1"/>
    </source>
</evidence>
<reference evidence="3 4" key="1">
    <citation type="journal article" date="2011" name="Science">
        <title>Comparative functional genomics of the fission yeasts.</title>
        <authorList>
            <person name="Rhind N."/>
            <person name="Chen Z."/>
            <person name="Yassour M."/>
            <person name="Thompson D.A."/>
            <person name="Haas B.J."/>
            <person name="Habib N."/>
            <person name="Wapinski I."/>
            <person name="Roy S."/>
            <person name="Lin M.F."/>
            <person name="Heiman D.I."/>
            <person name="Young S.K."/>
            <person name="Furuya K."/>
            <person name="Guo Y."/>
            <person name="Pidoux A."/>
            <person name="Chen H.M."/>
            <person name="Robbertse B."/>
            <person name="Goldberg J.M."/>
            <person name="Aoki K."/>
            <person name="Bayne E.H."/>
            <person name="Berlin A.M."/>
            <person name="Desjardins C.A."/>
            <person name="Dobbs E."/>
            <person name="Dukaj L."/>
            <person name="Fan L."/>
            <person name="FitzGerald M.G."/>
            <person name="French C."/>
            <person name="Gujja S."/>
            <person name="Hansen K."/>
            <person name="Keifenheim D."/>
            <person name="Levin J.Z."/>
            <person name="Mosher R.A."/>
            <person name="Mueller C.A."/>
            <person name="Pfiffner J."/>
            <person name="Priest M."/>
            <person name="Russ C."/>
            <person name="Smialowska A."/>
            <person name="Swoboda P."/>
            <person name="Sykes S.M."/>
            <person name="Vaughn M."/>
            <person name="Vengrova S."/>
            <person name="Yoder R."/>
            <person name="Zeng Q."/>
            <person name="Allshire R."/>
            <person name="Baulcombe D."/>
            <person name="Birren B.W."/>
            <person name="Brown W."/>
            <person name="Ekwall K."/>
            <person name="Kellis M."/>
            <person name="Leatherwood J."/>
            <person name="Levin H."/>
            <person name="Margalit H."/>
            <person name="Martienssen R."/>
            <person name="Nieduszynski C.A."/>
            <person name="Spatafora J.W."/>
            <person name="Friedman N."/>
            <person name="Dalgaard J.Z."/>
            <person name="Baumann P."/>
            <person name="Niki H."/>
            <person name="Regev A."/>
            <person name="Nusbaum C."/>
        </authorList>
    </citation>
    <scope>NUCLEOTIDE SEQUENCE [LARGE SCALE GENOMIC DNA]</scope>
    <source>
        <strain evidence="4">OY26 / ATCC MYA-4695 / CBS 11777 / NBRC 106824 / NRRL Y48691</strain>
    </source>
</reference>
<dbReference type="Gene3D" id="2.40.160.120">
    <property type="match status" value="1"/>
</dbReference>
<dbReference type="GO" id="GO:0061024">
    <property type="term" value="P:membrane organization"/>
    <property type="evidence" value="ECO:0007669"/>
    <property type="project" value="UniProtKB-ARBA"/>
</dbReference>
<dbReference type="SUPFAM" id="SSF144000">
    <property type="entry name" value="Oxysterol-binding protein-like"/>
    <property type="match status" value="1"/>
</dbReference>
<dbReference type="Gene3D" id="3.30.70.3490">
    <property type="match status" value="1"/>
</dbReference>
<feature type="region of interest" description="Disordered" evidence="2">
    <location>
        <begin position="145"/>
        <end position="172"/>
    </location>
</feature>
<dbReference type="OrthoDB" id="48057at2759"/>
<gene>
    <name evidence="3" type="ORF">SPOG_04188</name>
</gene>
<dbReference type="PANTHER" id="PTHR10972">
    <property type="entry name" value="OXYSTEROL-BINDING PROTEIN-RELATED"/>
    <property type="match status" value="1"/>
</dbReference>
<feature type="region of interest" description="Disordered" evidence="2">
    <location>
        <begin position="209"/>
        <end position="238"/>
    </location>
</feature>